<evidence type="ECO:0000313" key="1">
    <source>
        <dbReference type="EMBL" id="MCI91624.1"/>
    </source>
</evidence>
<keyword evidence="2" id="KW-1185">Reference proteome</keyword>
<feature type="non-terminal residue" evidence="1">
    <location>
        <position position="1"/>
    </location>
</feature>
<comment type="caution">
    <text evidence="1">The sequence shown here is derived from an EMBL/GenBank/DDBJ whole genome shotgun (WGS) entry which is preliminary data.</text>
</comment>
<sequence length="18" mass="1724">GVQIGLGLAGELNLALVS</sequence>
<reference evidence="1 2" key="1">
    <citation type="journal article" date="2018" name="Front. Plant Sci.">
        <title>Red Clover (Trifolium pratense) and Zigzag Clover (T. medium) - A Picture of Genomic Similarities and Differences.</title>
        <authorList>
            <person name="Dluhosova J."/>
            <person name="Istvanek J."/>
            <person name="Nedelnik J."/>
            <person name="Repkova J."/>
        </authorList>
    </citation>
    <scope>NUCLEOTIDE SEQUENCE [LARGE SCALE GENOMIC DNA]</scope>
    <source>
        <strain evidence="2">cv. 10/8</strain>
        <tissue evidence="1">Leaf</tissue>
    </source>
</reference>
<protein>
    <submittedName>
        <fullName evidence="1">Uncharacterized protein</fullName>
    </submittedName>
</protein>
<dbReference type="AlphaFoldDB" id="A0A392VT90"/>
<accession>A0A392VT90</accession>
<dbReference type="EMBL" id="LXQA011277368">
    <property type="protein sequence ID" value="MCI91624.1"/>
    <property type="molecule type" value="Genomic_DNA"/>
</dbReference>
<evidence type="ECO:0000313" key="2">
    <source>
        <dbReference type="Proteomes" id="UP000265520"/>
    </source>
</evidence>
<proteinExistence type="predicted"/>
<name>A0A392VT90_9FABA</name>
<organism evidence="1 2">
    <name type="scientific">Trifolium medium</name>
    <dbReference type="NCBI Taxonomy" id="97028"/>
    <lineage>
        <taxon>Eukaryota</taxon>
        <taxon>Viridiplantae</taxon>
        <taxon>Streptophyta</taxon>
        <taxon>Embryophyta</taxon>
        <taxon>Tracheophyta</taxon>
        <taxon>Spermatophyta</taxon>
        <taxon>Magnoliopsida</taxon>
        <taxon>eudicotyledons</taxon>
        <taxon>Gunneridae</taxon>
        <taxon>Pentapetalae</taxon>
        <taxon>rosids</taxon>
        <taxon>fabids</taxon>
        <taxon>Fabales</taxon>
        <taxon>Fabaceae</taxon>
        <taxon>Papilionoideae</taxon>
        <taxon>50 kb inversion clade</taxon>
        <taxon>NPAAA clade</taxon>
        <taxon>Hologalegina</taxon>
        <taxon>IRL clade</taxon>
        <taxon>Trifolieae</taxon>
        <taxon>Trifolium</taxon>
    </lineage>
</organism>
<dbReference type="Proteomes" id="UP000265520">
    <property type="component" value="Unassembled WGS sequence"/>
</dbReference>